<dbReference type="GO" id="GO:0016301">
    <property type="term" value="F:kinase activity"/>
    <property type="evidence" value="ECO:0007669"/>
    <property type="project" value="UniProtKB-KW"/>
</dbReference>
<dbReference type="AlphaFoldDB" id="A0A0L6VGH0"/>
<comment type="caution">
    <text evidence="2">The sequence shown here is derived from an EMBL/GenBank/DDBJ whole genome shotgun (WGS) entry which is preliminary data.</text>
</comment>
<keyword evidence="2" id="KW-0808">Transferase</keyword>
<feature type="region of interest" description="Disordered" evidence="1">
    <location>
        <begin position="82"/>
        <end position="127"/>
    </location>
</feature>
<accession>A0A0L6VGH0</accession>
<feature type="region of interest" description="Disordered" evidence="1">
    <location>
        <begin position="240"/>
        <end position="260"/>
    </location>
</feature>
<evidence type="ECO:0000256" key="1">
    <source>
        <dbReference type="SAM" id="MobiDB-lite"/>
    </source>
</evidence>
<dbReference type="VEuPathDB" id="FungiDB:VP01_1651g4"/>
<feature type="compositionally biased region" description="Polar residues" evidence="1">
    <location>
        <begin position="25"/>
        <end position="35"/>
    </location>
</feature>
<proteinExistence type="predicted"/>
<protein>
    <submittedName>
        <fullName evidence="2">AGC protein kinase</fullName>
    </submittedName>
</protein>
<organism evidence="2 3">
    <name type="scientific">Puccinia sorghi</name>
    <dbReference type="NCBI Taxonomy" id="27349"/>
    <lineage>
        <taxon>Eukaryota</taxon>
        <taxon>Fungi</taxon>
        <taxon>Dikarya</taxon>
        <taxon>Basidiomycota</taxon>
        <taxon>Pucciniomycotina</taxon>
        <taxon>Pucciniomycetes</taxon>
        <taxon>Pucciniales</taxon>
        <taxon>Pucciniaceae</taxon>
        <taxon>Puccinia</taxon>
    </lineage>
</organism>
<dbReference type="Proteomes" id="UP000037035">
    <property type="component" value="Unassembled WGS sequence"/>
</dbReference>
<sequence length="348" mass="38348">MPGSGASNEDFAQIIIQSQSAKIQRWTSNAPTLESSGRKRASQAEVSNGLEATMLGFGSSLGMVEGSRSVYERLQNSSFSAAPVGTKAAGKRKVSGSRIDEEEEWKNPLPSSSHHANLEEPGLEGSDQRLFCGNRRPSLIQTIGAGRDSEQEGSKLNLYHEGLFPSAEPMHKPASNLTVVWVQASIARDQQCSRQILISSILKATPLPILPTLRCLDFKSLKPVLLQILNCSSCPLEMEMPTSQQAPPPSGKSPYNAGSSNSSVEVIHWVQQIGKRRDEHDDWPHRGCYVQVLLSVAGISRVLEWWDAEKGFWNLEPEDQDDGEMCIFATQVEHPSSSFYIEEKWALK</sequence>
<evidence type="ECO:0000313" key="2">
    <source>
        <dbReference type="EMBL" id="KNZ59856.1"/>
    </source>
</evidence>
<keyword evidence="3" id="KW-1185">Reference proteome</keyword>
<gene>
    <name evidence="2" type="ORF">VP01_1651g4</name>
</gene>
<dbReference type="STRING" id="27349.A0A0L6VGH0"/>
<reference evidence="2 3" key="1">
    <citation type="submission" date="2015-08" db="EMBL/GenBank/DDBJ databases">
        <title>Next Generation Sequencing and Analysis of the Genome of Puccinia sorghi L Schw, the Causal Agent of Maize Common Rust.</title>
        <authorList>
            <person name="Rochi L."/>
            <person name="Burguener G."/>
            <person name="Darino M."/>
            <person name="Turjanski A."/>
            <person name="Kreff E."/>
            <person name="Dieguez M.J."/>
            <person name="Sacco F."/>
        </authorList>
    </citation>
    <scope>NUCLEOTIDE SEQUENCE [LARGE SCALE GENOMIC DNA]</scope>
    <source>
        <strain evidence="2 3">RO10H11247</strain>
    </source>
</reference>
<feature type="region of interest" description="Disordered" evidence="1">
    <location>
        <begin position="23"/>
        <end position="45"/>
    </location>
</feature>
<keyword evidence="2" id="KW-0418">Kinase</keyword>
<dbReference type="OrthoDB" id="162894at2759"/>
<dbReference type="EMBL" id="LAVV01006450">
    <property type="protein sequence ID" value="KNZ59856.1"/>
    <property type="molecule type" value="Genomic_DNA"/>
</dbReference>
<evidence type="ECO:0000313" key="3">
    <source>
        <dbReference type="Proteomes" id="UP000037035"/>
    </source>
</evidence>
<name>A0A0L6VGH0_9BASI</name>